<feature type="domain" description="GED" evidence="14">
    <location>
        <begin position="704"/>
        <end position="795"/>
    </location>
</feature>
<evidence type="ECO:0000259" key="13">
    <source>
        <dbReference type="PROSITE" id="PS50003"/>
    </source>
</evidence>
<feature type="compositionally biased region" description="Polar residues" evidence="12">
    <location>
        <begin position="848"/>
        <end position="861"/>
    </location>
</feature>
<proteinExistence type="inferred from homology"/>
<dbReference type="InterPro" id="IPR019762">
    <property type="entry name" value="Dynamin_GTPase_CS"/>
</dbReference>
<accession>A0A6B0QYS4</accession>
<dbReference type="GO" id="GO:0016185">
    <property type="term" value="P:synaptic vesicle budding from presynaptic endocytic zone membrane"/>
    <property type="evidence" value="ECO:0007669"/>
    <property type="project" value="TreeGrafter"/>
</dbReference>
<keyword evidence="17" id="KW-1185">Reference proteome</keyword>
<keyword evidence="5" id="KW-0378">Hydrolase</keyword>
<dbReference type="InterPro" id="IPR011993">
    <property type="entry name" value="PH-like_dom_sf"/>
</dbReference>
<dbReference type="SMART" id="SM00302">
    <property type="entry name" value="GED"/>
    <property type="match status" value="1"/>
</dbReference>
<dbReference type="FunFam" id="1.20.120.1240:FF:000014">
    <property type="entry name" value="Dynamin 2b"/>
    <property type="match status" value="1"/>
</dbReference>
<dbReference type="SUPFAM" id="SSF50729">
    <property type="entry name" value="PH domain-like"/>
    <property type="match status" value="1"/>
</dbReference>
<dbReference type="PANTHER" id="PTHR11566">
    <property type="entry name" value="DYNAMIN"/>
    <property type="match status" value="1"/>
</dbReference>
<evidence type="ECO:0000256" key="2">
    <source>
        <dbReference type="ARBA" id="ARBA00022583"/>
    </source>
</evidence>
<dbReference type="FunFam" id="3.40.50.300:FF:001696">
    <property type="entry name" value="Dynamin-3"/>
    <property type="match status" value="1"/>
</dbReference>
<dbReference type="Proteomes" id="UP000322234">
    <property type="component" value="Unassembled WGS sequence"/>
</dbReference>
<protein>
    <recommendedName>
        <fullName evidence="10">Dynamin-3</fullName>
        <ecNumber evidence="1">3.6.5.5</ecNumber>
    </recommendedName>
</protein>
<keyword evidence="6 11" id="KW-0342">GTP-binding</keyword>
<gene>
    <name evidence="16" type="ORF">E5288_WYG004963</name>
</gene>
<dbReference type="Gene3D" id="1.20.120.1240">
    <property type="entry name" value="Dynamin, middle domain"/>
    <property type="match status" value="1"/>
</dbReference>
<keyword evidence="4 11" id="KW-0547">Nucleotide-binding</keyword>
<dbReference type="Pfam" id="PF02212">
    <property type="entry name" value="GED"/>
    <property type="match status" value="1"/>
</dbReference>
<dbReference type="GO" id="GO:0008017">
    <property type="term" value="F:microtubule binding"/>
    <property type="evidence" value="ECO:0007669"/>
    <property type="project" value="TreeGrafter"/>
</dbReference>
<evidence type="ECO:0000256" key="7">
    <source>
        <dbReference type="ARBA" id="ARBA00023175"/>
    </source>
</evidence>
<dbReference type="InterPro" id="IPR027417">
    <property type="entry name" value="P-loop_NTPase"/>
</dbReference>
<dbReference type="FunFam" id="1.20.120.1240:FF:000019">
    <property type="entry name" value="Dynamin 2"/>
    <property type="match status" value="1"/>
</dbReference>
<reference evidence="16" key="1">
    <citation type="submission" date="2019-10" db="EMBL/GenBank/DDBJ databases">
        <title>The sequence and de novo assembly of the wild yak genome.</title>
        <authorList>
            <person name="Liu Y."/>
        </authorList>
    </citation>
    <scope>NUCLEOTIDE SEQUENCE [LARGE SCALE GENOMIC DNA]</scope>
    <source>
        <strain evidence="16">WY2019</strain>
    </source>
</reference>
<dbReference type="InterPro" id="IPR030381">
    <property type="entry name" value="G_DYNAMIN_dom"/>
</dbReference>
<dbReference type="PROSITE" id="PS50003">
    <property type="entry name" value="PH_DOMAIN"/>
    <property type="match status" value="1"/>
</dbReference>
<feature type="region of interest" description="Disordered" evidence="12">
    <location>
        <begin position="794"/>
        <end position="888"/>
    </location>
</feature>
<evidence type="ECO:0000313" key="17">
    <source>
        <dbReference type="Proteomes" id="UP000322234"/>
    </source>
</evidence>
<dbReference type="Pfam" id="PF00169">
    <property type="entry name" value="PH"/>
    <property type="match status" value="1"/>
</dbReference>
<dbReference type="GO" id="GO:0005886">
    <property type="term" value="C:plasma membrane"/>
    <property type="evidence" value="ECO:0007669"/>
    <property type="project" value="TreeGrafter"/>
</dbReference>
<dbReference type="SUPFAM" id="SSF52540">
    <property type="entry name" value="P-loop containing nucleoside triphosphate hydrolases"/>
    <property type="match status" value="1"/>
</dbReference>
<dbReference type="InterPro" id="IPR045063">
    <property type="entry name" value="Dynamin_N"/>
</dbReference>
<comment type="similarity">
    <text evidence="11">Belongs to the TRAFAC class dynamin-like GTPase superfamily. Dynamin/Fzo/YdjA family.</text>
</comment>
<evidence type="ECO:0000256" key="11">
    <source>
        <dbReference type="RuleBase" id="RU003932"/>
    </source>
</evidence>
<dbReference type="PRINTS" id="PR00195">
    <property type="entry name" value="DYNAMIN"/>
</dbReference>
<dbReference type="SMART" id="SM00233">
    <property type="entry name" value="PH"/>
    <property type="match status" value="1"/>
</dbReference>
<keyword evidence="2" id="KW-0254">Endocytosis</keyword>
<feature type="compositionally biased region" description="Basic and acidic residues" evidence="12">
    <location>
        <begin position="838"/>
        <end position="847"/>
    </location>
</feature>
<dbReference type="GO" id="GO:0005874">
    <property type="term" value="C:microtubule"/>
    <property type="evidence" value="ECO:0007669"/>
    <property type="project" value="UniProtKB-KW"/>
</dbReference>
<dbReference type="PROSITE" id="PS00410">
    <property type="entry name" value="G_DYNAMIN_1"/>
    <property type="match status" value="1"/>
</dbReference>
<dbReference type="InterPro" id="IPR022812">
    <property type="entry name" value="Dynamin"/>
</dbReference>
<dbReference type="GO" id="GO:0005525">
    <property type="term" value="F:GTP binding"/>
    <property type="evidence" value="ECO:0007669"/>
    <property type="project" value="UniProtKB-KW"/>
</dbReference>
<dbReference type="CDD" id="cd01256">
    <property type="entry name" value="PH_dynamin"/>
    <property type="match status" value="1"/>
</dbReference>
<feature type="domain" description="Dynamin-type G" evidence="15">
    <location>
        <begin position="28"/>
        <end position="331"/>
    </location>
</feature>
<evidence type="ECO:0000256" key="3">
    <source>
        <dbReference type="ARBA" id="ARBA00022701"/>
    </source>
</evidence>
<dbReference type="InterPro" id="IPR020850">
    <property type="entry name" value="GED_dom"/>
</dbReference>
<dbReference type="Pfam" id="PF00350">
    <property type="entry name" value="Dynamin_N"/>
    <property type="match status" value="1"/>
</dbReference>
<evidence type="ECO:0000256" key="4">
    <source>
        <dbReference type="ARBA" id="ARBA00022741"/>
    </source>
</evidence>
<evidence type="ECO:0000256" key="10">
    <source>
        <dbReference type="ARBA" id="ARBA00073710"/>
    </source>
</evidence>
<dbReference type="InterPro" id="IPR003130">
    <property type="entry name" value="GED"/>
</dbReference>
<dbReference type="EMBL" id="VBQZ03000009">
    <property type="protein sequence ID" value="MXQ81897.1"/>
    <property type="molecule type" value="Genomic_DNA"/>
</dbReference>
<dbReference type="Gene3D" id="3.40.50.300">
    <property type="entry name" value="P-loop containing nucleotide triphosphate hydrolases"/>
    <property type="match status" value="1"/>
</dbReference>
<name>A0A6B0QYS4_9CETA</name>
<evidence type="ECO:0000256" key="6">
    <source>
        <dbReference type="ARBA" id="ARBA00023134"/>
    </source>
</evidence>
<dbReference type="PANTHER" id="PTHR11566:SF54">
    <property type="entry name" value="DYNAMIN-3"/>
    <property type="match status" value="1"/>
</dbReference>
<dbReference type="InterPro" id="IPR000375">
    <property type="entry name" value="Dynamin_stalk"/>
</dbReference>
<dbReference type="GO" id="GO:0098793">
    <property type="term" value="C:presynapse"/>
    <property type="evidence" value="ECO:0007669"/>
    <property type="project" value="GOC"/>
</dbReference>
<dbReference type="InterPro" id="IPR001849">
    <property type="entry name" value="PH_domain"/>
</dbReference>
<evidence type="ECO:0000259" key="14">
    <source>
        <dbReference type="PROSITE" id="PS51388"/>
    </source>
</evidence>
<dbReference type="Pfam" id="PF01031">
    <property type="entry name" value="Dynamin_M"/>
    <property type="match status" value="1"/>
</dbReference>
<comment type="catalytic activity">
    <reaction evidence="8">
        <text>GTP + H2O = GDP + phosphate + H(+)</text>
        <dbReference type="Rhea" id="RHEA:19669"/>
        <dbReference type="ChEBI" id="CHEBI:15377"/>
        <dbReference type="ChEBI" id="CHEBI:15378"/>
        <dbReference type="ChEBI" id="CHEBI:37565"/>
        <dbReference type="ChEBI" id="CHEBI:43474"/>
        <dbReference type="ChEBI" id="CHEBI:58189"/>
        <dbReference type="EC" id="3.6.5.5"/>
    </reaction>
</comment>
<keyword evidence="3" id="KW-0493">Microtubule</keyword>
<evidence type="ECO:0000256" key="12">
    <source>
        <dbReference type="SAM" id="MobiDB-lite"/>
    </source>
</evidence>
<sequence>MGNREMEELIPLVNRLQDAFSALGQSCLLELPQIAVVGGQSAGKSSVLENFVGRHYSIARALRQYSWVPNVRRLLLAIDQLVDKERSKERRDFLPRGSGIVTRRPLVLQLITSKAEYAEFLHCKGKKFTDFDEVRHEIEAETDRVTGMNKGISSIPINLRVYSPHVLNLTLIDLPGITKVPVGDQPPDIEYQIREMIMQFITRENCLILAVTPANTDLANSDALKLAKEVDPQGLRTIGVITKLDLMDEGTDARDVLENKLLPLRRGYVGVVNRSQKDIDGKKDIKAAMLAERKFFLSHPAYRHIADRMGTPHLQKVLNQQLTNHIRDTLPNFRNKLQGQLLSIEHEVEAYKNFKPEDPTRKTKALLQMVQQFAVDFEKRIEGSGDQVDTLELSGGAKINRIFHERFPFEIVKMEFNEKELRREISYAIKNIHGIRQVLHVFLVFRLFTPDMAFEAIVKKQIVKLKGPSLKSVDLVIQELINTVKKCTKKLANFPRLCEETERIVANHIREREGKTKDQVLLLIDIQVSYINTNHEDFIGFANAQQRSSQVHKKNTIGNQGTNLPPSRQIVIRKGWLTISNIGIMKGGSKGYWFVLTAESLSWYKDDEEKEKKYMLPLDNLKVRDVEKSFMSSKHIFALFNTEQRNVYKDYRFLELACDSQEDVDSWKASLLRAGVYPDKSLTENDENGQAENFSMDPQLERQVETIRNLVDSYMSIINKCIRDLIPKTIMHLMINNVKDFINSELLAQLYSSEDQNTLMEESAEQAQRRDEMLRMYQALKEALVVIGDINTATTFTPAPPPVDDSWIQHSRRMTSDGKEDEQTDVSLCPQVPPSKPHHPEEADAERTSPTTDVRPGTSTRHPLPGTPLRGAASAIPAGPITSFPQQQ</sequence>
<evidence type="ECO:0000256" key="9">
    <source>
        <dbReference type="ARBA" id="ARBA00057591"/>
    </source>
</evidence>
<evidence type="ECO:0000256" key="1">
    <source>
        <dbReference type="ARBA" id="ARBA00011980"/>
    </source>
</evidence>
<evidence type="ECO:0000256" key="5">
    <source>
        <dbReference type="ARBA" id="ARBA00022801"/>
    </source>
</evidence>
<evidence type="ECO:0000259" key="15">
    <source>
        <dbReference type="PROSITE" id="PS51718"/>
    </source>
</evidence>
<organism evidence="16 17">
    <name type="scientific">Bos mutus</name>
    <name type="common">wild yak</name>
    <dbReference type="NCBI Taxonomy" id="72004"/>
    <lineage>
        <taxon>Eukaryota</taxon>
        <taxon>Metazoa</taxon>
        <taxon>Chordata</taxon>
        <taxon>Craniata</taxon>
        <taxon>Vertebrata</taxon>
        <taxon>Euteleostomi</taxon>
        <taxon>Mammalia</taxon>
        <taxon>Eutheria</taxon>
        <taxon>Laurasiatheria</taxon>
        <taxon>Artiodactyla</taxon>
        <taxon>Ruminantia</taxon>
        <taxon>Pecora</taxon>
        <taxon>Bovidae</taxon>
        <taxon>Bovinae</taxon>
        <taxon>Bos</taxon>
    </lineage>
</organism>
<evidence type="ECO:0000313" key="16">
    <source>
        <dbReference type="EMBL" id="MXQ81897.1"/>
    </source>
</evidence>
<keyword evidence="7" id="KW-0505">Motor protein</keyword>
<dbReference type="GO" id="GO:0003924">
    <property type="term" value="F:GTPase activity"/>
    <property type="evidence" value="ECO:0007669"/>
    <property type="project" value="InterPro"/>
</dbReference>
<dbReference type="AlphaFoldDB" id="A0A6B0QYS4"/>
<dbReference type="GO" id="GO:0005737">
    <property type="term" value="C:cytoplasm"/>
    <property type="evidence" value="ECO:0007669"/>
    <property type="project" value="TreeGrafter"/>
</dbReference>
<feature type="domain" description="PH" evidence="13">
    <location>
        <begin position="570"/>
        <end position="676"/>
    </location>
</feature>
<comment type="function">
    <text evidence="9">Microtubule-associated force-producing protein involved in producing microtubule bundles and able to bind and hydrolyze GTP. Most probably involved in vesicular trafficking processes, in particular endocytosis.</text>
</comment>
<dbReference type="SMART" id="SM00053">
    <property type="entry name" value="DYNc"/>
    <property type="match status" value="1"/>
</dbReference>
<evidence type="ECO:0000256" key="8">
    <source>
        <dbReference type="ARBA" id="ARBA00048040"/>
    </source>
</evidence>
<comment type="caution">
    <text evidence="16">The sequence shown here is derived from an EMBL/GenBank/DDBJ whole genome shotgun (WGS) entry which is preliminary data.</text>
</comment>
<dbReference type="Gene3D" id="2.30.29.30">
    <property type="entry name" value="Pleckstrin-homology domain (PH domain)/Phosphotyrosine-binding domain (PTB)"/>
    <property type="match status" value="1"/>
</dbReference>
<dbReference type="CDD" id="cd08771">
    <property type="entry name" value="DLP_1"/>
    <property type="match status" value="1"/>
</dbReference>
<dbReference type="PROSITE" id="PS51718">
    <property type="entry name" value="G_DYNAMIN_2"/>
    <property type="match status" value="1"/>
</dbReference>
<dbReference type="GO" id="GO:0031623">
    <property type="term" value="P:receptor internalization"/>
    <property type="evidence" value="ECO:0007669"/>
    <property type="project" value="TreeGrafter"/>
</dbReference>
<dbReference type="InterPro" id="IPR001401">
    <property type="entry name" value="Dynamin_GTPase"/>
</dbReference>
<dbReference type="EC" id="3.6.5.5" evidence="1"/>
<dbReference type="FunFam" id="2.30.29.30:FF:000341">
    <property type="entry name" value="dynamin-3 isoform X1"/>
    <property type="match status" value="1"/>
</dbReference>
<dbReference type="PROSITE" id="PS51388">
    <property type="entry name" value="GED"/>
    <property type="match status" value="1"/>
</dbReference>